<keyword evidence="1" id="KW-0812">Transmembrane</keyword>
<dbReference type="AlphaFoldDB" id="A0A1G6C232"/>
<sequence>MKKLLGIIVIIAGIFLVVAPQTFFAPCDMDGAACTYMAKAVQVIGVFVVLNGLTGFVIKENKAYIWLGIVTTITGIIGELVPQYFGYCDMKTMACVVGTVPATQIASAIVIVVGVLYILASIISSRRNHD</sequence>
<dbReference type="STRING" id="1732.SAMN02910417_02000"/>
<gene>
    <name evidence="2" type="ORF">SAMN02910417_02000</name>
</gene>
<keyword evidence="1" id="KW-1133">Transmembrane helix</keyword>
<dbReference type="InterPro" id="IPR025531">
    <property type="entry name" value="DUF4418"/>
</dbReference>
<proteinExistence type="predicted"/>
<accession>A0A1G6C232</accession>
<evidence type="ECO:0000256" key="1">
    <source>
        <dbReference type="SAM" id="Phobius"/>
    </source>
</evidence>
<keyword evidence="1" id="KW-0472">Membrane</keyword>
<name>A0A1G6C232_EUBOX</name>
<feature type="transmembrane region" description="Helical" evidence="1">
    <location>
        <begin position="40"/>
        <end position="58"/>
    </location>
</feature>
<reference evidence="2 3" key="1">
    <citation type="submission" date="2016-10" db="EMBL/GenBank/DDBJ databases">
        <authorList>
            <person name="de Groot N.N."/>
        </authorList>
    </citation>
    <scope>NUCLEOTIDE SEQUENCE [LARGE SCALE GENOMIC DNA]</scope>
    <source>
        <strain evidence="2 3">DSM 3217</strain>
    </source>
</reference>
<dbReference type="EMBL" id="FMXR01000014">
    <property type="protein sequence ID" value="SDB26914.1"/>
    <property type="molecule type" value="Genomic_DNA"/>
</dbReference>
<dbReference type="Proteomes" id="UP000199228">
    <property type="component" value="Unassembled WGS sequence"/>
</dbReference>
<protein>
    <submittedName>
        <fullName evidence="2">Uncharacterized protein</fullName>
    </submittedName>
</protein>
<evidence type="ECO:0000313" key="2">
    <source>
        <dbReference type="EMBL" id="SDB26914.1"/>
    </source>
</evidence>
<organism evidence="2 3">
    <name type="scientific">Eubacterium oxidoreducens</name>
    <dbReference type="NCBI Taxonomy" id="1732"/>
    <lineage>
        <taxon>Bacteria</taxon>
        <taxon>Bacillati</taxon>
        <taxon>Bacillota</taxon>
        <taxon>Clostridia</taxon>
        <taxon>Eubacteriales</taxon>
        <taxon>Eubacteriaceae</taxon>
        <taxon>Eubacterium</taxon>
    </lineage>
</organism>
<feature type="transmembrane region" description="Helical" evidence="1">
    <location>
        <begin position="105"/>
        <end position="124"/>
    </location>
</feature>
<feature type="transmembrane region" description="Helical" evidence="1">
    <location>
        <begin position="65"/>
        <end position="85"/>
    </location>
</feature>
<dbReference type="Pfam" id="PF14387">
    <property type="entry name" value="DUF4418"/>
    <property type="match status" value="1"/>
</dbReference>
<evidence type="ECO:0000313" key="3">
    <source>
        <dbReference type="Proteomes" id="UP000199228"/>
    </source>
</evidence>
<keyword evidence="3" id="KW-1185">Reference proteome</keyword>
<dbReference type="RefSeq" id="WP_090174214.1">
    <property type="nucleotide sequence ID" value="NZ_FMXR01000014.1"/>
</dbReference>